<dbReference type="EMBL" id="CAJNDS010002746">
    <property type="protein sequence ID" value="CAE7582797.1"/>
    <property type="molecule type" value="Genomic_DNA"/>
</dbReference>
<feature type="domain" description="Major facilitator superfamily (MFS) profile" evidence="8">
    <location>
        <begin position="514"/>
        <end position="727"/>
    </location>
</feature>
<evidence type="ECO:0000259" key="8">
    <source>
        <dbReference type="PROSITE" id="PS50850"/>
    </source>
</evidence>
<comment type="subcellular location">
    <subcellularLocation>
        <location evidence="1">Membrane</location>
        <topology evidence="1">Multi-pass membrane protein</topology>
    </subcellularLocation>
</comment>
<keyword evidence="3" id="KW-0813">Transport</keyword>
<feature type="transmembrane region" description="Helical" evidence="7">
    <location>
        <begin position="124"/>
        <end position="144"/>
    </location>
</feature>
<keyword evidence="10" id="KW-1185">Reference proteome</keyword>
<dbReference type="InterPro" id="IPR005828">
    <property type="entry name" value="MFS_sugar_transport-like"/>
</dbReference>
<name>A0A812UWP1_9DINO</name>
<evidence type="ECO:0000313" key="10">
    <source>
        <dbReference type="Proteomes" id="UP000604046"/>
    </source>
</evidence>
<evidence type="ECO:0000256" key="4">
    <source>
        <dbReference type="ARBA" id="ARBA00022692"/>
    </source>
</evidence>
<accession>A0A812UWP1</accession>
<keyword evidence="5 7" id="KW-1133">Transmembrane helix</keyword>
<evidence type="ECO:0000256" key="5">
    <source>
        <dbReference type="ARBA" id="ARBA00022989"/>
    </source>
</evidence>
<feature type="transmembrane region" description="Helical" evidence="7">
    <location>
        <begin position="188"/>
        <end position="206"/>
    </location>
</feature>
<dbReference type="AlphaFoldDB" id="A0A812UWP1"/>
<feature type="transmembrane region" description="Helical" evidence="7">
    <location>
        <begin position="52"/>
        <end position="77"/>
    </location>
</feature>
<evidence type="ECO:0000256" key="1">
    <source>
        <dbReference type="ARBA" id="ARBA00004141"/>
    </source>
</evidence>
<dbReference type="InterPro" id="IPR005829">
    <property type="entry name" value="Sugar_transporter_CS"/>
</dbReference>
<evidence type="ECO:0000256" key="3">
    <source>
        <dbReference type="ARBA" id="ARBA00022448"/>
    </source>
</evidence>
<dbReference type="Proteomes" id="UP000604046">
    <property type="component" value="Unassembled WGS sequence"/>
</dbReference>
<dbReference type="PANTHER" id="PTHR48023">
    <property type="entry name" value="D-XYLOSE-PROTON SYMPORTER-LIKE 2"/>
    <property type="match status" value="1"/>
</dbReference>
<feature type="transmembrane region" description="Helical" evidence="7">
    <location>
        <begin position="680"/>
        <end position="699"/>
    </location>
</feature>
<dbReference type="GO" id="GO:0016020">
    <property type="term" value="C:membrane"/>
    <property type="evidence" value="ECO:0007669"/>
    <property type="project" value="UniProtKB-SubCell"/>
</dbReference>
<gene>
    <name evidence="9" type="ORF">SNAT2548_LOCUS33249</name>
</gene>
<keyword evidence="4 7" id="KW-0812">Transmembrane</keyword>
<dbReference type="InterPro" id="IPR020846">
    <property type="entry name" value="MFS_dom"/>
</dbReference>
<dbReference type="Gene3D" id="1.20.1250.20">
    <property type="entry name" value="MFS general substrate transporter like domains"/>
    <property type="match status" value="1"/>
</dbReference>
<reference evidence="9" key="1">
    <citation type="submission" date="2021-02" db="EMBL/GenBank/DDBJ databases">
        <authorList>
            <person name="Dougan E. K."/>
            <person name="Rhodes N."/>
            <person name="Thang M."/>
            <person name="Chan C."/>
        </authorList>
    </citation>
    <scope>NUCLEOTIDE SEQUENCE</scope>
</reference>
<dbReference type="PROSITE" id="PS00217">
    <property type="entry name" value="SUGAR_TRANSPORT_2"/>
    <property type="match status" value="1"/>
</dbReference>
<feature type="transmembrane region" description="Helical" evidence="7">
    <location>
        <begin position="586"/>
        <end position="606"/>
    </location>
</feature>
<dbReference type="InterPro" id="IPR036259">
    <property type="entry name" value="MFS_trans_sf"/>
</dbReference>
<protein>
    <recommendedName>
        <fullName evidence="8">Major facilitator superfamily (MFS) profile domain-containing protein</fullName>
    </recommendedName>
</protein>
<organism evidence="9 10">
    <name type="scientific">Symbiodinium natans</name>
    <dbReference type="NCBI Taxonomy" id="878477"/>
    <lineage>
        <taxon>Eukaryota</taxon>
        <taxon>Sar</taxon>
        <taxon>Alveolata</taxon>
        <taxon>Dinophyceae</taxon>
        <taxon>Suessiales</taxon>
        <taxon>Symbiodiniaceae</taxon>
        <taxon>Symbiodinium</taxon>
    </lineage>
</organism>
<dbReference type="OrthoDB" id="348388at2759"/>
<feature type="transmembrane region" description="Helical" evidence="7">
    <location>
        <begin position="150"/>
        <end position="168"/>
    </location>
</feature>
<feature type="transmembrane region" description="Helical" evidence="7">
    <location>
        <begin position="299"/>
        <end position="320"/>
    </location>
</feature>
<dbReference type="PROSITE" id="PS50850">
    <property type="entry name" value="MFS"/>
    <property type="match status" value="1"/>
</dbReference>
<evidence type="ECO:0000256" key="6">
    <source>
        <dbReference type="ARBA" id="ARBA00023136"/>
    </source>
</evidence>
<evidence type="ECO:0000256" key="2">
    <source>
        <dbReference type="ARBA" id="ARBA00010992"/>
    </source>
</evidence>
<feature type="transmembrane region" description="Helical" evidence="7">
    <location>
        <begin position="226"/>
        <end position="253"/>
    </location>
</feature>
<dbReference type="PANTHER" id="PTHR48023:SF4">
    <property type="entry name" value="D-XYLOSE-PROTON SYMPORTER-LIKE 2"/>
    <property type="match status" value="1"/>
</dbReference>
<feature type="transmembrane region" description="Helical" evidence="7">
    <location>
        <begin position="655"/>
        <end position="674"/>
    </location>
</feature>
<comment type="similarity">
    <text evidence="2">Belongs to the major facilitator superfamily. Sugar transporter (TC 2.A.1.1) family.</text>
</comment>
<evidence type="ECO:0000313" key="9">
    <source>
        <dbReference type="EMBL" id="CAE7582797.1"/>
    </source>
</evidence>
<dbReference type="GO" id="GO:1904659">
    <property type="term" value="P:D-glucose transmembrane transport"/>
    <property type="evidence" value="ECO:0007669"/>
    <property type="project" value="TreeGrafter"/>
</dbReference>
<proteinExistence type="inferred from homology"/>
<dbReference type="InterPro" id="IPR050820">
    <property type="entry name" value="MFS_Sugar_Transporter"/>
</dbReference>
<dbReference type="GO" id="GO:0022857">
    <property type="term" value="F:transmembrane transporter activity"/>
    <property type="evidence" value="ECO:0007669"/>
    <property type="project" value="InterPro"/>
</dbReference>
<evidence type="ECO:0000256" key="7">
    <source>
        <dbReference type="SAM" id="Phobius"/>
    </source>
</evidence>
<dbReference type="SUPFAM" id="SSF103473">
    <property type="entry name" value="MFS general substrate transporter"/>
    <property type="match status" value="1"/>
</dbReference>
<keyword evidence="6 7" id="KW-0472">Membrane</keyword>
<feature type="transmembrane region" description="Helical" evidence="7">
    <location>
        <begin position="265"/>
        <end position="287"/>
    </location>
</feature>
<dbReference type="Pfam" id="PF00083">
    <property type="entry name" value="Sugar_tr"/>
    <property type="match status" value="1"/>
</dbReference>
<feature type="transmembrane region" description="Helical" evidence="7">
    <location>
        <begin position="83"/>
        <end position="104"/>
    </location>
</feature>
<sequence length="727" mass="79011">MSARDLGEGIELPLRGNRVTGVATEDGPQRFPRRRTTLVDLGRKLETSSGPAAATTTATTLLALYTLARVAANILAVGWAASYFAMLDAVLRPVMTGCGVYFFLCKNDRFSEKSLLHLWCRRTIFALAFFMGDDSFLALVSWALEGTGKVAAVCMGGTLLWEVGCNFMQVHMTNLKLQALRQSFTAKLCHVVGVIGLFSIVLFGAAGQTYQATSDMIYLNMARVALALSLFCCSVTLLVQCCNLCLVACRALWAAAGDKAIRFTACLLIGNAVLVLLGPALSFWSFYTYADREAKITNATWLTLDLFFQICNTLTLSGMVGPRQWNRPMDAFRELADLSGFGFASKRIAFPGHIHDKATKCVVSFPGKYSELWDKAVSAVTSQAGNTGTESWSLACVFLTDAASGLGQHAKNPDTPGKCWCHSIYGQVPAETYLNVVEVDPDHIDSPNNRQMLAFKRSDSAAMGQQLVIKSDQSDIEWQRELAEATEKAQQLCFAKDGRAPWGCQWFEEWKRNVDAAAKLGQELHVFYFEGRMGQGKVPWHQLCDEAAKTKARESGGLGASQTAEVAYLERMGLSFFEHDVRDFQAIIAAVQIGAALYLLGSLVAAVSPVLWGIYAGFLIYGLGIGFAMHAAPVYIAEIAPAEVRGTLVSAKEMVIVVGMFMGFAMGALCAGIPQGGWRIMVGLAALFALVVEVGIVFIPNSPRWLVLRSLQDSALLQDLLSADTSF</sequence>
<comment type="caution">
    <text evidence="9">The sequence shown here is derived from an EMBL/GenBank/DDBJ whole genome shotgun (WGS) entry which is preliminary data.</text>
</comment>
<feature type="transmembrane region" description="Helical" evidence="7">
    <location>
        <begin position="612"/>
        <end position="635"/>
    </location>
</feature>